<dbReference type="SMART" id="SM00287">
    <property type="entry name" value="SH3b"/>
    <property type="match status" value="1"/>
</dbReference>
<reference evidence="10 11" key="1">
    <citation type="submission" date="2021-05" db="EMBL/GenBank/DDBJ databases">
        <title>Petroleum and Energy Research Collection (APPE): ex situ preservation of microbial diversity associated with the oil industry and exploitation of its biotechnological potential.</title>
        <authorList>
            <person name="Paixao C.T.M."/>
            <person name="Gomes M.B."/>
            <person name="Oliveira V.M."/>
        </authorList>
    </citation>
    <scope>NUCLEOTIDE SEQUENCE [LARGE SCALE GENOMIC DNA]</scope>
    <source>
        <strain evidence="10 11">LIT2</strain>
    </source>
</reference>
<evidence type="ECO:0000256" key="1">
    <source>
        <dbReference type="ARBA" id="ARBA00004167"/>
    </source>
</evidence>
<comment type="subcellular location">
    <subcellularLocation>
        <location evidence="1">Membrane</location>
        <topology evidence="1">Single-pass membrane protein</topology>
    </subcellularLocation>
</comment>
<accession>A0ABS7X470</accession>
<feature type="chain" id="PRO_5046387004" evidence="8">
    <location>
        <begin position="27"/>
        <end position="210"/>
    </location>
</feature>
<proteinExistence type="predicted"/>
<dbReference type="PROSITE" id="PS51781">
    <property type="entry name" value="SH3B"/>
    <property type="match status" value="1"/>
</dbReference>
<feature type="domain" description="SH3b" evidence="9">
    <location>
        <begin position="30"/>
        <end position="94"/>
    </location>
</feature>
<dbReference type="PIRSF" id="PIRSF006158">
    <property type="entry name" value="UCP006158_SH3"/>
    <property type="match status" value="1"/>
</dbReference>
<comment type="caution">
    <text evidence="10">The sequence shown here is derived from an EMBL/GenBank/DDBJ whole genome shotgun (WGS) entry which is preliminary data.</text>
</comment>
<name>A0ABS7X470_9GAMM</name>
<feature type="coiled-coil region" evidence="6">
    <location>
        <begin position="132"/>
        <end position="173"/>
    </location>
</feature>
<gene>
    <name evidence="10" type="ORF">KGQ91_13770</name>
</gene>
<dbReference type="InterPro" id="IPR016476">
    <property type="entry name" value="SH3_dom_pro"/>
</dbReference>
<dbReference type="InterPro" id="IPR003646">
    <property type="entry name" value="SH3-like_bac-type"/>
</dbReference>
<dbReference type="SUPFAM" id="SSF57997">
    <property type="entry name" value="Tropomyosin"/>
    <property type="match status" value="1"/>
</dbReference>
<keyword evidence="4 7" id="KW-1133">Transmembrane helix</keyword>
<dbReference type="EMBL" id="JAGXFD010000001">
    <property type="protein sequence ID" value="MBZ9568736.1"/>
    <property type="molecule type" value="Genomic_DNA"/>
</dbReference>
<evidence type="ECO:0000256" key="2">
    <source>
        <dbReference type="ARBA" id="ARBA00022692"/>
    </source>
</evidence>
<protein>
    <submittedName>
        <fullName evidence="10">SH3 domain-containing protein</fullName>
    </submittedName>
</protein>
<keyword evidence="6" id="KW-0175">Coiled coil</keyword>
<organism evidence="10 11">
    <name type="scientific">Modicisalibacter tunisiensis</name>
    <dbReference type="NCBI Taxonomy" id="390637"/>
    <lineage>
        <taxon>Bacteria</taxon>
        <taxon>Pseudomonadati</taxon>
        <taxon>Pseudomonadota</taxon>
        <taxon>Gammaproteobacteria</taxon>
        <taxon>Oceanospirillales</taxon>
        <taxon>Halomonadaceae</taxon>
        <taxon>Modicisalibacter</taxon>
    </lineage>
</organism>
<evidence type="ECO:0000256" key="6">
    <source>
        <dbReference type="SAM" id="Coils"/>
    </source>
</evidence>
<evidence type="ECO:0000256" key="5">
    <source>
        <dbReference type="ARBA" id="ARBA00023136"/>
    </source>
</evidence>
<evidence type="ECO:0000313" key="10">
    <source>
        <dbReference type="EMBL" id="MBZ9568736.1"/>
    </source>
</evidence>
<feature type="signal peptide" evidence="8">
    <location>
        <begin position="1"/>
        <end position="26"/>
    </location>
</feature>
<feature type="transmembrane region" description="Helical" evidence="7">
    <location>
        <begin position="178"/>
        <end position="199"/>
    </location>
</feature>
<evidence type="ECO:0000256" key="3">
    <source>
        <dbReference type="ARBA" id="ARBA00022729"/>
    </source>
</evidence>
<dbReference type="Gene3D" id="2.30.30.40">
    <property type="entry name" value="SH3 Domains"/>
    <property type="match status" value="1"/>
</dbReference>
<sequence>MFKFKTLLIGLVWGLSAVGAVSPALAQAPDETRWVADDLSAYVRSGPTDGYRIVGRLTSGAPVTVLETQGDYTRVRAESGDEVWIRSDQLQSDRSLRQRVPALKEKVATLSDKLDGINQTWQSRTASMTETLKAREQRIEDLSQRNTTLDQKLTQTEATLRRLKARLDTQEQDLLMRYFLYGGGVAGAGLVAGLLVPHLPRRRKKRDRWF</sequence>
<dbReference type="Proteomes" id="UP001319883">
    <property type="component" value="Unassembled WGS sequence"/>
</dbReference>
<keyword evidence="5 7" id="KW-0472">Membrane</keyword>
<keyword evidence="11" id="KW-1185">Reference proteome</keyword>
<evidence type="ECO:0000256" key="8">
    <source>
        <dbReference type="SAM" id="SignalP"/>
    </source>
</evidence>
<dbReference type="NCBIfam" id="TIGR04211">
    <property type="entry name" value="SH3_and_anchor"/>
    <property type="match status" value="1"/>
</dbReference>
<keyword evidence="2 7" id="KW-0812">Transmembrane</keyword>
<evidence type="ECO:0000259" key="9">
    <source>
        <dbReference type="PROSITE" id="PS51781"/>
    </source>
</evidence>
<evidence type="ECO:0000256" key="7">
    <source>
        <dbReference type="SAM" id="Phobius"/>
    </source>
</evidence>
<dbReference type="Pfam" id="PF08239">
    <property type="entry name" value="SH3_3"/>
    <property type="match status" value="1"/>
</dbReference>
<keyword evidence="3 8" id="KW-0732">Signal</keyword>
<dbReference type="RefSeq" id="WP_224421232.1">
    <property type="nucleotide sequence ID" value="NZ_JAGXFD010000001.1"/>
</dbReference>
<evidence type="ECO:0000313" key="11">
    <source>
        <dbReference type="Proteomes" id="UP001319883"/>
    </source>
</evidence>
<evidence type="ECO:0000256" key="4">
    <source>
        <dbReference type="ARBA" id="ARBA00022989"/>
    </source>
</evidence>